<dbReference type="EMBL" id="GGMR01013966">
    <property type="protein sequence ID" value="MBY26585.1"/>
    <property type="molecule type" value="Transcribed_RNA"/>
</dbReference>
<evidence type="ECO:0000256" key="3">
    <source>
        <dbReference type="ARBA" id="ARBA00022692"/>
    </source>
</evidence>
<feature type="transmembrane region" description="Helical" evidence="6">
    <location>
        <begin position="353"/>
        <end position="378"/>
    </location>
</feature>
<evidence type="ECO:0000256" key="2">
    <source>
        <dbReference type="ARBA" id="ARBA00022448"/>
    </source>
</evidence>
<accession>A0A2S2PAW4</accession>
<feature type="domain" description="Major facilitator superfamily (MFS) profile" evidence="7">
    <location>
        <begin position="56"/>
        <end position="479"/>
    </location>
</feature>
<feature type="transmembrane region" description="Helical" evidence="6">
    <location>
        <begin position="390"/>
        <end position="413"/>
    </location>
</feature>
<protein>
    <submittedName>
        <fullName evidence="8">Hippocampus abundant transcript 1 protein</fullName>
    </submittedName>
</protein>
<evidence type="ECO:0000256" key="1">
    <source>
        <dbReference type="ARBA" id="ARBA00004141"/>
    </source>
</evidence>
<feature type="transmembrane region" description="Helical" evidence="6">
    <location>
        <begin position="300"/>
        <end position="322"/>
    </location>
</feature>
<dbReference type="AlphaFoldDB" id="A0A2S2PAW4"/>
<feature type="transmembrane region" description="Helical" evidence="6">
    <location>
        <begin position="208"/>
        <end position="229"/>
    </location>
</feature>
<feature type="transmembrane region" description="Helical" evidence="6">
    <location>
        <begin position="458"/>
        <end position="476"/>
    </location>
</feature>
<dbReference type="PANTHER" id="PTHR23504:SF1">
    <property type="entry name" value="GH21943P-RELATED"/>
    <property type="match status" value="1"/>
</dbReference>
<proteinExistence type="predicted"/>
<evidence type="ECO:0000259" key="7">
    <source>
        <dbReference type="PROSITE" id="PS50850"/>
    </source>
</evidence>
<dbReference type="InterPro" id="IPR011701">
    <property type="entry name" value="MFS"/>
</dbReference>
<evidence type="ECO:0000256" key="4">
    <source>
        <dbReference type="ARBA" id="ARBA00022989"/>
    </source>
</evidence>
<gene>
    <name evidence="8" type="primary">Hiat1_1</name>
    <name evidence="8" type="ORF">g.7584</name>
</gene>
<comment type="subcellular location">
    <subcellularLocation>
        <location evidence="1">Membrane</location>
        <topology evidence="1">Multi-pass membrane protein</topology>
    </subcellularLocation>
</comment>
<evidence type="ECO:0000256" key="5">
    <source>
        <dbReference type="ARBA" id="ARBA00023136"/>
    </source>
</evidence>
<keyword evidence="4 6" id="KW-1133">Transmembrane helix</keyword>
<dbReference type="Pfam" id="PF07690">
    <property type="entry name" value="MFS_1"/>
    <property type="match status" value="1"/>
</dbReference>
<keyword evidence="5 6" id="KW-0472">Membrane</keyword>
<keyword evidence="3 6" id="KW-0812">Transmembrane</keyword>
<feature type="transmembrane region" description="Helical" evidence="6">
    <location>
        <begin position="57"/>
        <end position="79"/>
    </location>
</feature>
<dbReference type="PROSITE" id="PS50850">
    <property type="entry name" value="MFS"/>
    <property type="match status" value="1"/>
</dbReference>
<feature type="transmembrane region" description="Helical" evidence="6">
    <location>
        <begin position="263"/>
        <end position="280"/>
    </location>
</feature>
<dbReference type="PROSITE" id="PS00216">
    <property type="entry name" value="SUGAR_TRANSPORT_1"/>
    <property type="match status" value="1"/>
</dbReference>
<dbReference type="GO" id="GO:0022857">
    <property type="term" value="F:transmembrane transporter activity"/>
    <property type="evidence" value="ECO:0007669"/>
    <property type="project" value="InterPro"/>
</dbReference>
<feature type="transmembrane region" description="Helical" evidence="6">
    <location>
        <begin position="91"/>
        <end position="111"/>
    </location>
</feature>
<dbReference type="InterPro" id="IPR020846">
    <property type="entry name" value="MFS_dom"/>
</dbReference>
<evidence type="ECO:0000313" key="8">
    <source>
        <dbReference type="EMBL" id="MBY26585.1"/>
    </source>
</evidence>
<keyword evidence="2" id="KW-0813">Transport</keyword>
<sequence>MEQYFPSINEGKKYETRSTMGSKMKTNKSMSGIVIRSHRSLMSDGILMKSGIGKPSIYHALVIIFLEYFAWSILTLPIISKLNNTFQDHALLMNGIIWGIKGILSFLSAPLIGALSDVWGRKLFLLLTVFFTCIPIPFMCIDSGWFFALISVSGLFSVTFSVVFAYVADVSDEKERSCYYGWITGTFGASMVFGPALGSYIMEIYNTNFVVFLASLIALLNVFFIIVAVPESLPHKQRTSTNCISWKKADPFVALRMVGRDRTILILCLTVFLSYLPEAGEYSSLFVYLRLVMGFSMFKVSILIALLGLLSAVIQSVLGIIMKMMGAKYTIMIGLVFEIMQLMWFGFGSETWVMWSACFLAAISSVTYPAISSFVSIYSDADKQGVVQGVVTGVRGLCGGLGPAMFGFIFYLFDVNLNEGMQIAHTTHHSLNSSVIITHLKYNINNNPSSSMIPGPPFVFGSLLVMCALLVSVFIPENVPNGSDQRHKQIGSSTQVQYQIGRINVQSYL</sequence>
<evidence type="ECO:0000256" key="6">
    <source>
        <dbReference type="SAM" id="Phobius"/>
    </source>
</evidence>
<dbReference type="PANTHER" id="PTHR23504">
    <property type="entry name" value="MAJOR FACILITATOR SUPERFAMILY DOMAIN-CONTAINING PROTEIN 10"/>
    <property type="match status" value="1"/>
</dbReference>
<feature type="transmembrane region" description="Helical" evidence="6">
    <location>
        <begin position="123"/>
        <end position="139"/>
    </location>
</feature>
<dbReference type="PRINTS" id="PR01035">
    <property type="entry name" value="TCRTETA"/>
</dbReference>
<dbReference type="InterPro" id="IPR005829">
    <property type="entry name" value="Sugar_transporter_CS"/>
</dbReference>
<dbReference type="InterPro" id="IPR001958">
    <property type="entry name" value="Tet-R_TetA/multi-R_MdtG-like"/>
</dbReference>
<reference evidence="8" key="1">
    <citation type="submission" date="2018-04" db="EMBL/GenBank/DDBJ databases">
        <title>Transcriptome of Schizaphis graminum biotype I.</title>
        <authorList>
            <person name="Scully E.D."/>
            <person name="Geib S.M."/>
            <person name="Palmer N.A."/>
            <person name="Koch K."/>
            <person name="Bradshaw J."/>
            <person name="Heng-Moss T."/>
            <person name="Sarath G."/>
        </authorList>
    </citation>
    <scope>NUCLEOTIDE SEQUENCE</scope>
</reference>
<feature type="transmembrane region" description="Helical" evidence="6">
    <location>
        <begin position="329"/>
        <end position="347"/>
    </location>
</feature>
<name>A0A2S2PAW4_SCHGA</name>
<dbReference type="Gene3D" id="1.20.1250.20">
    <property type="entry name" value="MFS general substrate transporter like domains"/>
    <property type="match status" value="1"/>
</dbReference>
<dbReference type="GO" id="GO:0016020">
    <property type="term" value="C:membrane"/>
    <property type="evidence" value="ECO:0007669"/>
    <property type="project" value="UniProtKB-SubCell"/>
</dbReference>
<dbReference type="InterPro" id="IPR036259">
    <property type="entry name" value="MFS_trans_sf"/>
</dbReference>
<organism evidence="8">
    <name type="scientific">Schizaphis graminum</name>
    <name type="common">Green bug aphid</name>
    <dbReference type="NCBI Taxonomy" id="13262"/>
    <lineage>
        <taxon>Eukaryota</taxon>
        <taxon>Metazoa</taxon>
        <taxon>Ecdysozoa</taxon>
        <taxon>Arthropoda</taxon>
        <taxon>Hexapoda</taxon>
        <taxon>Insecta</taxon>
        <taxon>Pterygota</taxon>
        <taxon>Neoptera</taxon>
        <taxon>Paraneoptera</taxon>
        <taxon>Hemiptera</taxon>
        <taxon>Sternorrhyncha</taxon>
        <taxon>Aphidomorpha</taxon>
        <taxon>Aphidoidea</taxon>
        <taxon>Aphididae</taxon>
        <taxon>Aphidini</taxon>
        <taxon>Schizaphis</taxon>
    </lineage>
</organism>
<feature type="transmembrane region" description="Helical" evidence="6">
    <location>
        <begin position="145"/>
        <end position="167"/>
    </location>
</feature>
<dbReference type="SUPFAM" id="SSF103473">
    <property type="entry name" value="MFS general substrate transporter"/>
    <property type="match status" value="1"/>
</dbReference>
<feature type="transmembrane region" description="Helical" evidence="6">
    <location>
        <begin position="179"/>
        <end position="202"/>
    </location>
</feature>